<dbReference type="AlphaFoldDB" id="A0AAU7CQE5"/>
<reference evidence="2" key="1">
    <citation type="submission" date="2024-05" db="EMBL/GenBank/DDBJ databases">
        <title>Planctomycetes of the genus Singulisphaera possess chitinolytic capabilities.</title>
        <authorList>
            <person name="Ivanova A."/>
        </authorList>
    </citation>
    <scope>NUCLEOTIDE SEQUENCE</scope>
    <source>
        <strain evidence="2">Ch08T</strain>
    </source>
</reference>
<sequence length="207" mass="22801">MNCALAIERSFQGDDGVFVGLFRAPEQQSICQLQEALRFYKNQPLEGVGVYRRALAFSRVPRPIRRLFWWSTLNVSGFKRAKRFGTFGLTSYGALGAESLHPISPLTTTLTFGPISATGDVVVKLIYDHRVLDGAYVARRLRDIDDALQGAILDELRDGPFPERVQPTPSSAIPAPISLKLHRPGGIDTPAEIRSREDCSSPPGHAI</sequence>
<evidence type="ECO:0000313" key="2">
    <source>
        <dbReference type="EMBL" id="XBH06841.1"/>
    </source>
</evidence>
<feature type="compositionally biased region" description="Low complexity" evidence="1">
    <location>
        <begin position="169"/>
        <end position="178"/>
    </location>
</feature>
<gene>
    <name evidence="2" type="ORF">V5E97_12600</name>
</gene>
<feature type="region of interest" description="Disordered" evidence="1">
    <location>
        <begin position="159"/>
        <end position="207"/>
    </location>
</feature>
<proteinExistence type="predicted"/>
<organism evidence="2">
    <name type="scientific">Singulisphaera sp. Ch08</name>
    <dbReference type="NCBI Taxonomy" id="3120278"/>
    <lineage>
        <taxon>Bacteria</taxon>
        <taxon>Pseudomonadati</taxon>
        <taxon>Planctomycetota</taxon>
        <taxon>Planctomycetia</taxon>
        <taxon>Isosphaerales</taxon>
        <taxon>Isosphaeraceae</taxon>
        <taxon>Singulisphaera</taxon>
    </lineage>
</organism>
<evidence type="ECO:0008006" key="3">
    <source>
        <dbReference type="Google" id="ProtNLM"/>
    </source>
</evidence>
<dbReference type="InterPro" id="IPR023213">
    <property type="entry name" value="CAT-like_dom_sf"/>
</dbReference>
<protein>
    <recommendedName>
        <fullName evidence="3">2-oxoacid dehydrogenase acyltransferase catalytic domain-containing protein</fullName>
    </recommendedName>
</protein>
<evidence type="ECO:0000256" key="1">
    <source>
        <dbReference type="SAM" id="MobiDB-lite"/>
    </source>
</evidence>
<accession>A0AAU7CQE5</accession>
<dbReference type="SUPFAM" id="SSF52777">
    <property type="entry name" value="CoA-dependent acyltransferases"/>
    <property type="match status" value="1"/>
</dbReference>
<dbReference type="EMBL" id="CP155447">
    <property type="protein sequence ID" value="XBH06841.1"/>
    <property type="molecule type" value="Genomic_DNA"/>
</dbReference>
<name>A0AAU7CQE5_9BACT</name>
<dbReference type="RefSeq" id="WP_406699689.1">
    <property type="nucleotide sequence ID" value="NZ_CP155447.1"/>
</dbReference>
<dbReference type="Gene3D" id="3.30.559.10">
    <property type="entry name" value="Chloramphenicol acetyltransferase-like domain"/>
    <property type="match status" value="1"/>
</dbReference>